<dbReference type="EMBL" id="GDKF01001536">
    <property type="protein sequence ID" value="JAT77086.1"/>
    <property type="molecule type" value="Transcribed_RNA"/>
</dbReference>
<dbReference type="PANTHER" id="PTHR35732">
    <property type="entry name" value="OS10G0545100 PROTEIN"/>
    <property type="match status" value="1"/>
</dbReference>
<gene>
    <name evidence="2" type="ORF">g.9512</name>
</gene>
<feature type="region of interest" description="Disordered" evidence="1">
    <location>
        <begin position="214"/>
        <end position="302"/>
    </location>
</feature>
<reference evidence="2" key="1">
    <citation type="submission" date="2015-08" db="EMBL/GenBank/DDBJ databases">
        <authorList>
            <person name="Babu N.S."/>
            <person name="Beckwith C.J."/>
            <person name="Beseler K.G."/>
            <person name="Brison A."/>
            <person name="Carone J.V."/>
            <person name="Caskin T.P."/>
            <person name="Diamond M."/>
            <person name="Durham M.E."/>
            <person name="Foxe J.M."/>
            <person name="Go M."/>
            <person name="Henderson B.A."/>
            <person name="Jones I.B."/>
            <person name="McGettigan J.A."/>
            <person name="Micheletti S.J."/>
            <person name="Nasrallah M.E."/>
            <person name="Ortiz D."/>
            <person name="Piller C.R."/>
            <person name="Privatt S.R."/>
            <person name="Schneider S.L."/>
            <person name="Sharp S."/>
            <person name="Smith T.C."/>
            <person name="Stanton J.D."/>
            <person name="Ullery H.E."/>
            <person name="Wilson R.J."/>
            <person name="Serrano M.G."/>
            <person name="Buck G."/>
            <person name="Lee V."/>
            <person name="Wang Y."/>
            <person name="Carvalho R."/>
            <person name="Voegtly L."/>
            <person name="Shi R."/>
            <person name="Duckworth R."/>
            <person name="Johnson A."/>
            <person name="Loviza R."/>
            <person name="Walstead R."/>
            <person name="Shah Z."/>
            <person name="Kiflezghi M."/>
            <person name="Wade K."/>
            <person name="Ball S.L."/>
            <person name="Bradley K.W."/>
            <person name="Asai D.J."/>
            <person name="Bowman C.A."/>
            <person name="Russell D.A."/>
            <person name="Pope W.H."/>
            <person name="Jacobs-Sera D."/>
            <person name="Hendrix R.W."/>
            <person name="Hatfull G.F."/>
        </authorList>
    </citation>
    <scope>NUCLEOTIDE SEQUENCE</scope>
</reference>
<feature type="compositionally biased region" description="Basic and acidic residues" evidence="1">
    <location>
        <begin position="242"/>
        <end position="266"/>
    </location>
</feature>
<dbReference type="PANTHER" id="PTHR35732:SF1">
    <property type="entry name" value="OS10G0545100 PROTEIN"/>
    <property type="match status" value="1"/>
</dbReference>
<evidence type="ECO:0000313" key="2">
    <source>
        <dbReference type="EMBL" id="JAT77086.1"/>
    </source>
</evidence>
<feature type="compositionally biased region" description="Basic and acidic residues" evidence="1">
    <location>
        <begin position="214"/>
        <end position="228"/>
    </location>
</feature>
<proteinExistence type="predicted"/>
<accession>A0A1D2ACZ2</accession>
<name>A0A1D2ACZ2_AUXPR</name>
<sequence length="302" mass="33448">MVAAGALGLVTQTHVATRSAQALQYIQTRVQTSHQHPKAQARGSYFTNVWKLNGTCARLAPLRAAEHTHQHHDEHEHGKLEDVGRYGPKAILLVGMSKDDGKAVQTWFNAMAPEYAVWPATPEQLDSDEGLGTVLGHPRDPSAAWPQVPADTPPVVIFSGMTGKEMIVVCQHWTQFTGLEQPAFAGACEANFHKSLRDLIPELIRSLLAAQRSMDDGHTHHGHQRDFHSGALSHGPPQSRSAADDDRQPIVIDHEADMQGLKDRLQKRMAGRAQRRQAAQEEHEQGLDQRPPRQHDQHRGFG</sequence>
<organism evidence="2">
    <name type="scientific">Auxenochlorella protothecoides</name>
    <name type="common">Green microalga</name>
    <name type="synonym">Chlorella protothecoides</name>
    <dbReference type="NCBI Taxonomy" id="3075"/>
    <lineage>
        <taxon>Eukaryota</taxon>
        <taxon>Viridiplantae</taxon>
        <taxon>Chlorophyta</taxon>
        <taxon>core chlorophytes</taxon>
        <taxon>Trebouxiophyceae</taxon>
        <taxon>Chlorellales</taxon>
        <taxon>Chlorellaceae</taxon>
        <taxon>Auxenochlorella</taxon>
    </lineage>
</organism>
<protein>
    <submittedName>
        <fullName evidence="2">Uncharacterized protein</fullName>
    </submittedName>
</protein>
<evidence type="ECO:0000256" key="1">
    <source>
        <dbReference type="SAM" id="MobiDB-lite"/>
    </source>
</evidence>
<feature type="compositionally biased region" description="Basic and acidic residues" evidence="1">
    <location>
        <begin position="278"/>
        <end position="302"/>
    </location>
</feature>
<dbReference type="AlphaFoldDB" id="A0A1D2ACZ2"/>